<keyword evidence="1" id="KW-0812">Transmembrane</keyword>
<feature type="transmembrane region" description="Helical" evidence="1">
    <location>
        <begin position="31"/>
        <end position="50"/>
    </location>
</feature>
<organism evidence="2 3">
    <name type="scientific">Catellatospora chokoriensis</name>
    <dbReference type="NCBI Taxonomy" id="310353"/>
    <lineage>
        <taxon>Bacteria</taxon>
        <taxon>Bacillati</taxon>
        <taxon>Actinomycetota</taxon>
        <taxon>Actinomycetes</taxon>
        <taxon>Micromonosporales</taxon>
        <taxon>Micromonosporaceae</taxon>
        <taxon>Catellatospora</taxon>
    </lineage>
</organism>
<keyword evidence="1" id="KW-0472">Membrane</keyword>
<evidence type="ECO:0000313" key="3">
    <source>
        <dbReference type="Proteomes" id="UP000619293"/>
    </source>
</evidence>
<dbReference type="AlphaFoldDB" id="A0A8J3K9H5"/>
<keyword evidence="1" id="KW-1133">Transmembrane helix</keyword>
<sequence>MDVLDVESAEQATQAVRGRARHSRPGEPRRWLRAVAALLAVAVLVLWYALSRDHPPRDPRAYPGSQTQDLPGTLHRYHLGLPDCAAASVRYYRYAQWEADSFYLRFTGDRHCMNQFLVLNGLFLIGRRTETAGLPFDPKTTAGFGWPQDSARHYRSLHQQPASGDVLVDVEVALYESDESAEVYLHAGIV</sequence>
<name>A0A8J3K9H5_9ACTN</name>
<keyword evidence="3" id="KW-1185">Reference proteome</keyword>
<dbReference type="RefSeq" id="WP_191837114.1">
    <property type="nucleotide sequence ID" value="NZ_BAAALB010000001.1"/>
</dbReference>
<dbReference type="EMBL" id="BONG01000037">
    <property type="protein sequence ID" value="GIF91924.1"/>
    <property type="molecule type" value="Genomic_DNA"/>
</dbReference>
<proteinExistence type="predicted"/>
<dbReference type="Proteomes" id="UP000619293">
    <property type="component" value="Unassembled WGS sequence"/>
</dbReference>
<protein>
    <submittedName>
        <fullName evidence="2">Uncharacterized protein</fullName>
    </submittedName>
</protein>
<accession>A0A8J3K9H5</accession>
<reference evidence="2 3" key="1">
    <citation type="submission" date="2021-01" db="EMBL/GenBank/DDBJ databases">
        <title>Whole genome shotgun sequence of Catellatospora chokoriensis NBRC 107358.</title>
        <authorList>
            <person name="Komaki H."/>
            <person name="Tamura T."/>
        </authorList>
    </citation>
    <scope>NUCLEOTIDE SEQUENCE [LARGE SCALE GENOMIC DNA]</scope>
    <source>
        <strain evidence="2 3">NBRC 107358</strain>
    </source>
</reference>
<evidence type="ECO:0000313" key="2">
    <source>
        <dbReference type="EMBL" id="GIF91924.1"/>
    </source>
</evidence>
<evidence type="ECO:0000256" key="1">
    <source>
        <dbReference type="SAM" id="Phobius"/>
    </source>
</evidence>
<comment type="caution">
    <text evidence="2">The sequence shown here is derived from an EMBL/GenBank/DDBJ whole genome shotgun (WGS) entry which is preliminary data.</text>
</comment>
<gene>
    <name evidence="2" type="ORF">Cch02nite_53680</name>
</gene>